<dbReference type="FunFam" id="3.30.30.30:FF:000005">
    <property type="entry name" value="Heat shock protein ssb1"/>
    <property type="match status" value="1"/>
</dbReference>
<dbReference type="OrthoDB" id="2401965at2759"/>
<reference evidence="3 4" key="1">
    <citation type="submission" date="2014-11" db="EMBL/GenBank/DDBJ databases">
        <authorList>
            <person name="Zhu J."/>
            <person name="Qi W."/>
            <person name="Song R."/>
        </authorList>
    </citation>
    <scope>NUCLEOTIDE SEQUENCE [LARGE SCALE GENOMIC DNA]</scope>
</reference>
<protein>
    <recommendedName>
        <fullName evidence="5">Heat shock protein 70</fullName>
    </recommendedName>
</protein>
<dbReference type="Gene3D" id="3.30.420.40">
    <property type="match status" value="2"/>
</dbReference>
<dbReference type="OMA" id="HIDSIVM"/>
<evidence type="ECO:0000313" key="3">
    <source>
        <dbReference type="EMBL" id="CEL98233.1"/>
    </source>
</evidence>
<dbReference type="Gene3D" id="3.30.30.30">
    <property type="match status" value="1"/>
</dbReference>
<dbReference type="GO" id="GO:0005524">
    <property type="term" value="F:ATP binding"/>
    <property type="evidence" value="ECO:0007669"/>
    <property type="project" value="UniProtKB-KW"/>
</dbReference>
<dbReference type="Gene3D" id="2.60.34.10">
    <property type="entry name" value="Substrate Binding Domain Of DNAk, Chain A, domain 1"/>
    <property type="match status" value="1"/>
</dbReference>
<dbReference type="InterPro" id="IPR029047">
    <property type="entry name" value="HSP70_peptide-bd_sf"/>
</dbReference>
<dbReference type="SUPFAM" id="SSF100920">
    <property type="entry name" value="Heat shock protein 70kD (HSP70), peptide-binding domain"/>
    <property type="match status" value="1"/>
</dbReference>
<dbReference type="InterPro" id="IPR018181">
    <property type="entry name" value="Heat_shock_70_CS"/>
</dbReference>
<sequence length="499" mass="54080">MTTEGPAIGIDLGTTHSRVAVFQSNTAKVTTNEQPEDDPATLSPAATFKRDLPLIAAKRLIGRKFDDPSVQHLSLKHWPFKVVKGKGGKAIIEGIHHGEIKAFLPEDVAAMVLTELKETAEAYLCTTVKKAVITVPGHFGQSQRQAIKDAATRSGLKIMRVMNDHAAAALSTYGLDRRGETSTGKRNVLILDLGGSTCDVSLLVIEDGVLEVKATAGDTLGGEDFDNRLVEFCVQDFKECERAKRALSSVTEVTIEIDQLLSELLKGVDYSVDISRTHFEKLCARLFRRILLLMDKALKDGGVDKQSVDDVVLVGRSTRVPKIQQLITDFFCGKQPIGPIADGTVVRGAAAMAAMLSGAQEPHLADIRLLDVTSISLGVETAGGVMTKVVERNTTMPTRKTCTFTTDSDNQTSVLIQVYEGEAAMTTDNKLLCSFYSQGIPPTPRGTPLIEVAFDIDADGSICVEADYTYIHTKVNVDNLFRVGFEYPPDAKAVLACYD</sequence>
<gene>
    <name evidence="3" type="ORF">Vbra_5170</name>
</gene>
<keyword evidence="2" id="KW-0067">ATP-binding</keyword>
<dbReference type="SUPFAM" id="SSF53067">
    <property type="entry name" value="Actin-like ATPase domain"/>
    <property type="match status" value="2"/>
</dbReference>
<dbReference type="Proteomes" id="UP000041254">
    <property type="component" value="Unassembled WGS sequence"/>
</dbReference>
<dbReference type="STRING" id="1169540.A0A0G4EM54"/>
<dbReference type="InterPro" id="IPR043129">
    <property type="entry name" value="ATPase_NBD"/>
</dbReference>
<dbReference type="PhylomeDB" id="A0A0G4EM54"/>
<evidence type="ECO:0008006" key="5">
    <source>
        <dbReference type="Google" id="ProtNLM"/>
    </source>
</evidence>
<name>A0A0G4EM54_VITBC</name>
<dbReference type="InParanoid" id="A0A0G4EM54"/>
<dbReference type="Pfam" id="PF00012">
    <property type="entry name" value="HSP70"/>
    <property type="match status" value="1"/>
</dbReference>
<dbReference type="AlphaFoldDB" id="A0A0G4EM54"/>
<dbReference type="InterPro" id="IPR013126">
    <property type="entry name" value="Hsp_70_fam"/>
</dbReference>
<dbReference type="EMBL" id="CDMY01000266">
    <property type="protein sequence ID" value="CEL98233.1"/>
    <property type="molecule type" value="Genomic_DNA"/>
</dbReference>
<dbReference type="VEuPathDB" id="CryptoDB:Vbra_5170"/>
<keyword evidence="4" id="KW-1185">Reference proteome</keyword>
<organism evidence="3 4">
    <name type="scientific">Vitrella brassicaformis (strain CCMP3155)</name>
    <dbReference type="NCBI Taxonomy" id="1169540"/>
    <lineage>
        <taxon>Eukaryota</taxon>
        <taxon>Sar</taxon>
        <taxon>Alveolata</taxon>
        <taxon>Colpodellida</taxon>
        <taxon>Vitrellaceae</taxon>
        <taxon>Vitrella</taxon>
    </lineage>
</organism>
<dbReference type="PANTHER" id="PTHR19375">
    <property type="entry name" value="HEAT SHOCK PROTEIN 70KDA"/>
    <property type="match status" value="1"/>
</dbReference>
<dbReference type="GO" id="GO:0140662">
    <property type="term" value="F:ATP-dependent protein folding chaperone"/>
    <property type="evidence" value="ECO:0007669"/>
    <property type="project" value="InterPro"/>
</dbReference>
<dbReference type="Gene3D" id="3.90.640.10">
    <property type="entry name" value="Actin, Chain A, domain 4"/>
    <property type="match status" value="1"/>
</dbReference>
<dbReference type="PRINTS" id="PR00301">
    <property type="entry name" value="HEATSHOCK70"/>
</dbReference>
<evidence type="ECO:0000313" key="4">
    <source>
        <dbReference type="Proteomes" id="UP000041254"/>
    </source>
</evidence>
<evidence type="ECO:0000256" key="2">
    <source>
        <dbReference type="ARBA" id="ARBA00022840"/>
    </source>
</evidence>
<accession>A0A0G4EM54</accession>
<keyword evidence="1" id="KW-0547">Nucleotide-binding</keyword>
<dbReference type="PROSITE" id="PS00297">
    <property type="entry name" value="HSP70_1"/>
    <property type="match status" value="1"/>
</dbReference>
<evidence type="ECO:0000256" key="1">
    <source>
        <dbReference type="ARBA" id="ARBA00022741"/>
    </source>
</evidence>
<dbReference type="PROSITE" id="PS00329">
    <property type="entry name" value="HSP70_2"/>
    <property type="match status" value="1"/>
</dbReference>
<proteinExistence type="predicted"/>